<keyword evidence="2" id="KW-0413">Isomerase</keyword>
<dbReference type="InterPro" id="IPR020568">
    <property type="entry name" value="Ribosomal_Su5_D2-typ_SF"/>
</dbReference>
<dbReference type="GO" id="GO:0006265">
    <property type="term" value="P:DNA topological change"/>
    <property type="evidence" value="ECO:0007669"/>
    <property type="project" value="InterPro"/>
</dbReference>
<dbReference type="PANTHER" id="PTHR48444">
    <property type="entry name" value="DNA TOPOISOMERASE 6 SUBUNIT B"/>
    <property type="match status" value="1"/>
</dbReference>
<dbReference type="GO" id="GO:0003677">
    <property type="term" value="F:DNA binding"/>
    <property type="evidence" value="ECO:0007669"/>
    <property type="project" value="InterPro"/>
</dbReference>
<accession>A0A075G4T2</accession>
<dbReference type="Gene3D" id="3.30.230.10">
    <property type="match status" value="1"/>
</dbReference>
<dbReference type="AlphaFoldDB" id="A0A075G4T2"/>
<dbReference type="GO" id="GO:0003918">
    <property type="term" value="F:DNA topoisomerase type II (double strand cut, ATP-hydrolyzing) activity"/>
    <property type="evidence" value="ECO:0007669"/>
    <property type="project" value="InterPro"/>
</dbReference>
<reference evidence="2" key="1">
    <citation type="journal article" date="2014" name="Genome Biol. Evol.">
        <title>Pangenome evidence for extensive interdomain horizontal transfer affecting lineage core and shell genes in uncultured planktonic thaumarchaeota and euryarchaeota.</title>
        <authorList>
            <person name="Deschamps P."/>
            <person name="Zivanovic Y."/>
            <person name="Moreira D."/>
            <person name="Rodriguez-Valera F."/>
            <person name="Lopez-Garcia P."/>
        </authorList>
    </citation>
    <scope>NUCLEOTIDE SEQUENCE</scope>
</reference>
<evidence type="ECO:0000259" key="1">
    <source>
        <dbReference type="Pfam" id="PF09239"/>
    </source>
</evidence>
<feature type="domain" description="DNA topoisomerase VI subunit B transducer" evidence="1">
    <location>
        <begin position="1"/>
        <end position="109"/>
    </location>
</feature>
<organism evidence="2">
    <name type="scientific">uncultured marine thaumarchaeote AD1000_88_A06</name>
    <dbReference type="NCBI Taxonomy" id="1455945"/>
    <lineage>
        <taxon>Archaea</taxon>
        <taxon>Nitrososphaerota</taxon>
        <taxon>environmental samples</taxon>
    </lineage>
</organism>
<name>A0A075G4T2_9ARCH</name>
<dbReference type="EMBL" id="KF900490">
    <property type="protein sequence ID" value="AIE96817.1"/>
    <property type="molecule type" value="Genomic_DNA"/>
</dbReference>
<dbReference type="Pfam" id="PF09239">
    <property type="entry name" value="Topo-VIb_trans"/>
    <property type="match status" value="1"/>
</dbReference>
<sequence>MGIAYGGKISSRGMKVYRFANRIPLLYDEGSDVVLKVVNDTDWSRYKVKGDPPLVIVSHICSTRVPYKTVGKENVADRPEIERELKLALLSLSRKLSSFMSKRGQAEAAIKRKNLYSKYIPLIAQFCTELAGKKKEPNYKKMITEEPIVEEET</sequence>
<protein>
    <submittedName>
        <fullName evidence="2">DNA topoisomerase VI subunit B (Top6B)</fullName>
        <ecNumber evidence="2">5.99.1.3</ecNumber>
    </submittedName>
</protein>
<dbReference type="EC" id="5.99.1.3" evidence="2"/>
<dbReference type="InterPro" id="IPR015320">
    <property type="entry name" value="TopoVI_B_transducer"/>
</dbReference>
<dbReference type="InterPro" id="IPR014721">
    <property type="entry name" value="Ribsml_uS5_D2-typ_fold_subgr"/>
</dbReference>
<evidence type="ECO:0000313" key="2">
    <source>
        <dbReference type="EMBL" id="AIE96817.1"/>
    </source>
</evidence>
<proteinExistence type="predicted"/>
<gene>
    <name evidence="2" type="primary">top6B</name>
</gene>
<dbReference type="SUPFAM" id="SSF54211">
    <property type="entry name" value="Ribosomal protein S5 domain 2-like"/>
    <property type="match status" value="1"/>
</dbReference>
<dbReference type="PANTHER" id="PTHR48444:SF1">
    <property type="entry name" value="DNA TOPOISOMERASE 6 SUBUNIT B"/>
    <property type="match status" value="1"/>
</dbReference>